<organism evidence="3 4">
    <name type="scientific">Penicillium patulum</name>
    <name type="common">Penicillium griseofulvum</name>
    <dbReference type="NCBI Taxonomy" id="5078"/>
    <lineage>
        <taxon>Eukaryota</taxon>
        <taxon>Fungi</taxon>
        <taxon>Dikarya</taxon>
        <taxon>Ascomycota</taxon>
        <taxon>Pezizomycotina</taxon>
        <taxon>Eurotiomycetes</taxon>
        <taxon>Eurotiomycetidae</taxon>
        <taxon>Eurotiales</taxon>
        <taxon>Aspergillaceae</taxon>
        <taxon>Penicillium</taxon>
    </lineage>
</organism>
<dbReference type="InterPro" id="IPR057227">
    <property type="entry name" value="DUF7905"/>
</dbReference>
<dbReference type="GeneID" id="63706562"/>
<dbReference type="OMA" id="WDNMLGQ"/>
<evidence type="ECO:0000256" key="1">
    <source>
        <dbReference type="SAM" id="MobiDB-lite"/>
    </source>
</evidence>
<dbReference type="OrthoDB" id="4739136at2759"/>
<protein>
    <recommendedName>
        <fullName evidence="2">DUF7905 domain-containing protein</fullName>
    </recommendedName>
</protein>
<feature type="compositionally biased region" description="Basic and acidic residues" evidence="1">
    <location>
        <begin position="754"/>
        <end position="774"/>
    </location>
</feature>
<feature type="region of interest" description="Disordered" evidence="1">
    <location>
        <begin position="18"/>
        <end position="85"/>
    </location>
</feature>
<reference evidence="3 4" key="1">
    <citation type="journal article" date="2016" name="BMC Genomics">
        <title>Genome sequencing and secondary metabolism of the postharvest pathogen Penicillium griseofulvum.</title>
        <authorList>
            <person name="Banani H."/>
            <person name="Marcet-Houben M."/>
            <person name="Ballester A.R."/>
            <person name="Abbruscato P."/>
            <person name="Gonzalez-Candelas L."/>
            <person name="Gabaldon T."/>
            <person name="Spadaro D."/>
        </authorList>
    </citation>
    <scope>NUCLEOTIDE SEQUENCE [LARGE SCALE GENOMIC DNA]</scope>
    <source>
        <strain evidence="3 4">PG3</strain>
    </source>
</reference>
<evidence type="ECO:0000313" key="4">
    <source>
        <dbReference type="Proteomes" id="UP000070168"/>
    </source>
</evidence>
<dbReference type="STRING" id="5078.A0A135LCV5"/>
<sequence>MASVPQPCPDWERLNAKSWELPNYGPGPDFGRGTIYRQEEDEYAENTGRDSDDFDFDDEGPLENVKYDRPPLDDSAHPTSSTAPVIGPIPSVPPVPKQSPIPSQSLFQIGPRPGRAQAPEGPIFNDRGLNTSSSTTFDRPNHSTRNVGPGQSNQTNAKFLQVLRNTEARIDLTRQAKMTLIPRQGGARVFLRMLLIVCLTSVKFFKKSEYMKLYGEASNTDFRQRIIEDTGAYVRISAENAKLVHIWGREEQVLGAQNMLQDMLSRLMRQRTLSKVSRWSKVHAHSNTKVAYALSRANQEERLTEMRKPPETAMSYTLAFLWPADGPSLNYLFTARRELLDYLRLKYTAYIYIRPGIQDCLFISGNRERDMCIIASRFRELWERLMVQQKTDIKLFLIAAPRVELMRTHVILQKLGGFSIPALCGPELAPDVAATWGTTAEEVKRNNKITVTTHLRKTLKLIPKFRGLLQMRAKFGLFALQRWRKPNDGTSYQFSEFREMLAHANTEGRLLPGIRLPQDKIFQRIMKSKFLKPWGKAPITSLPTMMPRYSAIFEYQPNDDLMIRVEAKFSLPLGSQEFEVNGIRCYKAKQISAPADRQMPLQISMIDPERSDWQLEVKALELCPDKEMPPDMEKFLRSIRFQWNPTVKNMGAAPQRRARFLYGSPVKRFIEKAAIQLQVIDSPHVFELARFDEYTYTTGHWCLKPKVSWGVSLFNPTWDDILGEQVEVNVDDISKEGCLSVFFPPPEGEEQDNDKEKTDEEIRKETETRKKAEEEQLGQFMSTVQKVARMLGNPGGELSDVLETELGSLF</sequence>
<feature type="region of interest" description="Disordered" evidence="1">
    <location>
        <begin position="134"/>
        <end position="153"/>
    </location>
</feature>
<feature type="domain" description="DUF7905" evidence="2">
    <location>
        <begin position="435"/>
        <end position="730"/>
    </location>
</feature>
<feature type="compositionally biased region" description="Basic and acidic residues" evidence="1">
    <location>
        <begin position="65"/>
        <end position="76"/>
    </location>
</feature>
<proteinExistence type="predicted"/>
<feature type="region of interest" description="Disordered" evidence="1">
    <location>
        <begin position="743"/>
        <end position="775"/>
    </location>
</feature>
<dbReference type="Proteomes" id="UP000070168">
    <property type="component" value="Unassembled WGS sequence"/>
</dbReference>
<dbReference type="RefSeq" id="XP_040645339.1">
    <property type="nucleotide sequence ID" value="XM_040791262.1"/>
</dbReference>
<evidence type="ECO:0000313" key="3">
    <source>
        <dbReference type="EMBL" id="KXG46803.1"/>
    </source>
</evidence>
<gene>
    <name evidence="3" type="ORF">PGRI_035490</name>
</gene>
<dbReference type="Pfam" id="PF25482">
    <property type="entry name" value="DUF7905"/>
    <property type="match status" value="1"/>
</dbReference>
<comment type="caution">
    <text evidence="3">The sequence shown here is derived from an EMBL/GenBank/DDBJ whole genome shotgun (WGS) entry which is preliminary data.</text>
</comment>
<dbReference type="AlphaFoldDB" id="A0A135LCV5"/>
<keyword evidence="4" id="KW-1185">Reference proteome</keyword>
<name>A0A135LCV5_PENPA</name>
<feature type="compositionally biased region" description="Acidic residues" evidence="1">
    <location>
        <begin position="52"/>
        <end position="61"/>
    </location>
</feature>
<accession>A0A135LCV5</accession>
<dbReference type="EMBL" id="LHQR01000067">
    <property type="protein sequence ID" value="KXG46803.1"/>
    <property type="molecule type" value="Genomic_DNA"/>
</dbReference>
<evidence type="ECO:0000259" key="2">
    <source>
        <dbReference type="Pfam" id="PF25482"/>
    </source>
</evidence>